<evidence type="ECO:0000259" key="11">
    <source>
        <dbReference type="Pfam" id="PF07819"/>
    </source>
</evidence>
<dbReference type="PANTHER" id="PTHR15495:SF7">
    <property type="entry name" value="GPI INOSITOL-DEACYLASE"/>
    <property type="match status" value="1"/>
</dbReference>
<proteinExistence type="inferred from homology"/>
<evidence type="ECO:0000256" key="6">
    <source>
        <dbReference type="ARBA" id="ARBA00022824"/>
    </source>
</evidence>
<feature type="domain" description="GPI inositol-deacylase PGAP1-like alpha/beta" evidence="11">
    <location>
        <begin position="73"/>
        <end position="166"/>
    </location>
</feature>
<dbReference type="GO" id="GO:0015031">
    <property type="term" value="P:protein transport"/>
    <property type="evidence" value="ECO:0007669"/>
    <property type="project" value="UniProtKB-KW"/>
</dbReference>
<evidence type="ECO:0000256" key="8">
    <source>
        <dbReference type="ARBA" id="ARBA00022989"/>
    </source>
</evidence>
<evidence type="ECO:0000256" key="1">
    <source>
        <dbReference type="ARBA" id="ARBA00004477"/>
    </source>
</evidence>
<dbReference type="GO" id="GO:0005789">
    <property type="term" value="C:endoplasmic reticulum membrane"/>
    <property type="evidence" value="ECO:0007669"/>
    <property type="project" value="UniProtKB-SubCell"/>
</dbReference>
<reference evidence="12" key="2">
    <citation type="submission" date="2015-02" db="UniProtKB">
        <authorList>
            <consortium name="EnsemblMetazoa"/>
        </authorList>
    </citation>
    <scope>IDENTIFICATION</scope>
</reference>
<dbReference type="InterPro" id="IPR012908">
    <property type="entry name" value="PGAP1-ab_dom-like"/>
</dbReference>
<keyword evidence="3 10" id="KW-0813">Transport</keyword>
<evidence type="ECO:0000256" key="2">
    <source>
        <dbReference type="ARBA" id="ARBA00006931"/>
    </source>
</evidence>
<dbReference type="AlphaFoldDB" id="T1JLC1"/>
<reference evidence="13" key="1">
    <citation type="submission" date="2011-05" db="EMBL/GenBank/DDBJ databases">
        <authorList>
            <person name="Richards S.R."/>
            <person name="Qu J."/>
            <person name="Jiang H."/>
            <person name="Jhangiani S.N."/>
            <person name="Agravi P."/>
            <person name="Goodspeed R."/>
            <person name="Gross S."/>
            <person name="Mandapat C."/>
            <person name="Jackson L."/>
            <person name="Mathew T."/>
            <person name="Pu L."/>
            <person name="Thornton R."/>
            <person name="Saada N."/>
            <person name="Wilczek-Boney K.B."/>
            <person name="Lee S."/>
            <person name="Kovar C."/>
            <person name="Wu Y."/>
            <person name="Scherer S.E."/>
            <person name="Worley K.C."/>
            <person name="Muzny D.M."/>
            <person name="Gibbs R."/>
        </authorList>
    </citation>
    <scope>NUCLEOTIDE SEQUENCE</scope>
    <source>
        <strain evidence="13">Brora</strain>
    </source>
</reference>
<evidence type="ECO:0000256" key="7">
    <source>
        <dbReference type="ARBA" id="ARBA00022927"/>
    </source>
</evidence>
<evidence type="ECO:0000256" key="4">
    <source>
        <dbReference type="ARBA" id="ARBA00022692"/>
    </source>
</evidence>
<dbReference type="PhylomeDB" id="T1JLC1"/>
<dbReference type="EnsemblMetazoa" id="SMAR014651-RA">
    <property type="protein sequence ID" value="SMAR014651-PA"/>
    <property type="gene ID" value="SMAR014651"/>
</dbReference>
<keyword evidence="5 10" id="KW-0378">Hydrolase</keyword>
<organism evidence="12 13">
    <name type="scientific">Strigamia maritima</name>
    <name type="common">European centipede</name>
    <name type="synonym">Geophilus maritimus</name>
    <dbReference type="NCBI Taxonomy" id="126957"/>
    <lineage>
        <taxon>Eukaryota</taxon>
        <taxon>Metazoa</taxon>
        <taxon>Ecdysozoa</taxon>
        <taxon>Arthropoda</taxon>
        <taxon>Myriapoda</taxon>
        <taxon>Chilopoda</taxon>
        <taxon>Pleurostigmophora</taxon>
        <taxon>Geophilomorpha</taxon>
        <taxon>Linotaeniidae</taxon>
        <taxon>Strigamia</taxon>
    </lineage>
</organism>
<comment type="subcellular location">
    <subcellularLocation>
        <location evidence="1">Endoplasmic reticulum membrane</location>
        <topology evidence="1">Multi-pass membrane protein</topology>
    </subcellularLocation>
</comment>
<dbReference type="HOGENOM" id="CLU_110852_0_0_1"/>
<dbReference type="PANTHER" id="PTHR15495">
    <property type="entry name" value="NEGATIVE REGULATOR OF VESICLE FORMATION-RELATED"/>
    <property type="match status" value="1"/>
</dbReference>
<evidence type="ECO:0000256" key="3">
    <source>
        <dbReference type="ARBA" id="ARBA00022448"/>
    </source>
</evidence>
<dbReference type="EC" id="3.1.-.-" evidence="10"/>
<dbReference type="STRING" id="126957.T1JLC1"/>
<evidence type="ECO:0000256" key="5">
    <source>
        <dbReference type="ARBA" id="ARBA00022801"/>
    </source>
</evidence>
<dbReference type="SUPFAM" id="SSF53474">
    <property type="entry name" value="alpha/beta-Hydrolases"/>
    <property type="match status" value="1"/>
</dbReference>
<keyword evidence="6 10" id="KW-0256">Endoplasmic reticulum</keyword>
<dbReference type="InterPro" id="IPR029058">
    <property type="entry name" value="AB_hydrolase_fold"/>
</dbReference>
<dbReference type="EMBL" id="JH431373">
    <property type="status" value="NOT_ANNOTATED_CDS"/>
    <property type="molecule type" value="Genomic_DNA"/>
</dbReference>
<dbReference type="InterPro" id="IPR039529">
    <property type="entry name" value="PGAP1/BST1"/>
</dbReference>
<keyword evidence="9 10" id="KW-0472">Membrane</keyword>
<dbReference type="eggNOG" id="KOG3724">
    <property type="taxonomic scope" value="Eukaryota"/>
</dbReference>
<evidence type="ECO:0000256" key="10">
    <source>
        <dbReference type="RuleBase" id="RU365011"/>
    </source>
</evidence>
<accession>T1JLC1</accession>
<keyword evidence="4" id="KW-0812">Transmembrane</keyword>
<dbReference type="Pfam" id="PF07819">
    <property type="entry name" value="PGAP1"/>
    <property type="match status" value="1"/>
</dbReference>
<keyword evidence="7 10" id="KW-0653">Protein transport</keyword>
<dbReference type="GO" id="GO:0050185">
    <property type="term" value="F:phosphatidylinositol deacylase activity"/>
    <property type="evidence" value="ECO:0007669"/>
    <property type="project" value="TreeGrafter"/>
</dbReference>
<keyword evidence="8" id="KW-1133">Transmembrane helix</keyword>
<comment type="similarity">
    <text evidence="2 10">Belongs to the GPI inositol-deacylase family.</text>
</comment>
<dbReference type="Gene3D" id="3.40.50.1820">
    <property type="entry name" value="alpha/beta hydrolase"/>
    <property type="match status" value="1"/>
</dbReference>
<sequence length="166" mass="18764">MAEAVVKKLSAVVLPALLLIGVYDYLTNFESNYCNMTYMYETPEYIPIPLHPDVHKQFPHYKLYLYGEGTKSYDGIPVLFIPGNAGSYKQVRSLASVAYRMSVKYSFHFNYFSVDLNEEYSALYGLTLQAQTEFVHASIKRILKLYQTSKTSSPCSVILVGHSMGG</sequence>
<protein>
    <recommendedName>
        <fullName evidence="10">GPI inositol-deacylase</fullName>
        <ecNumber evidence="10">3.1.-.-</ecNumber>
    </recommendedName>
</protein>
<dbReference type="Proteomes" id="UP000014500">
    <property type="component" value="Unassembled WGS sequence"/>
</dbReference>
<keyword evidence="13" id="KW-1185">Reference proteome</keyword>
<dbReference type="GO" id="GO:0006505">
    <property type="term" value="P:GPI anchor metabolic process"/>
    <property type="evidence" value="ECO:0007669"/>
    <property type="project" value="TreeGrafter"/>
</dbReference>
<evidence type="ECO:0000256" key="9">
    <source>
        <dbReference type="ARBA" id="ARBA00023136"/>
    </source>
</evidence>
<name>T1JLC1_STRMM</name>
<comment type="function">
    <text evidence="10">Involved in inositol deacylation of GPI-anchored proteins which plays important roles in the quality control and ER-associated degradation of GPI-anchored proteins.</text>
</comment>
<evidence type="ECO:0000313" key="13">
    <source>
        <dbReference type="Proteomes" id="UP000014500"/>
    </source>
</evidence>
<dbReference type="GO" id="GO:0006888">
    <property type="term" value="P:endoplasmic reticulum to Golgi vesicle-mediated transport"/>
    <property type="evidence" value="ECO:0007669"/>
    <property type="project" value="TreeGrafter"/>
</dbReference>
<evidence type="ECO:0000313" key="12">
    <source>
        <dbReference type="EnsemblMetazoa" id="SMAR014651-PA"/>
    </source>
</evidence>
<dbReference type="OMA" id="MYETPEY"/>